<evidence type="ECO:0000256" key="2">
    <source>
        <dbReference type="SAM" id="Phobius"/>
    </source>
</evidence>
<protein>
    <submittedName>
        <fullName evidence="3">Uncharacterized protein</fullName>
    </submittedName>
</protein>
<dbReference type="Proteomes" id="UP000245207">
    <property type="component" value="Unassembled WGS sequence"/>
</dbReference>
<dbReference type="OrthoDB" id="659599at2759"/>
<dbReference type="STRING" id="35608.A0A2U1P107"/>
<reference evidence="3 4" key="1">
    <citation type="journal article" date="2018" name="Mol. Plant">
        <title>The genome of Artemisia annua provides insight into the evolution of Asteraceae family and artemisinin biosynthesis.</title>
        <authorList>
            <person name="Shen Q."/>
            <person name="Zhang L."/>
            <person name="Liao Z."/>
            <person name="Wang S."/>
            <person name="Yan T."/>
            <person name="Shi P."/>
            <person name="Liu M."/>
            <person name="Fu X."/>
            <person name="Pan Q."/>
            <person name="Wang Y."/>
            <person name="Lv Z."/>
            <person name="Lu X."/>
            <person name="Zhang F."/>
            <person name="Jiang W."/>
            <person name="Ma Y."/>
            <person name="Chen M."/>
            <person name="Hao X."/>
            <person name="Li L."/>
            <person name="Tang Y."/>
            <person name="Lv G."/>
            <person name="Zhou Y."/>
            <person name="Sun X."/>
            <person name="Brodelius P.E."/>
            <person name="Rose J.K.C."/>
            <person name="Tang K."/>
        </authorList>
    </citation>
    <scope>NUCLEOTIDE SEQUENCE [LARGE SCALE GENOMIC DNA]</scope>
    <source>
        <strain evidence="4">cv. Huhao1</strain>
        <tissue evidence="3">Leaf</tissue>
    </source>
</reference>
<keyword evidence="2" id="KW-0812">Transmembrane</keyword>
<proteinExistence type="predicted"/>
<accession>A0A2U1P107</accession>
<sequence>MQNPELVDFLQTHRTAFVHPDVKDASGDSSEAGESESSPGKGFMEYVEDVKQKINVTVEDVKQKINVTVVDMMNTITDTFRSLFGSSSKGGFVINPDGTAALTAENVAVGASLMGLAIMVITVVVLKRS</sequence>
<dbReference type="PANTHER" id="PTHR33625:SF4">
    <property type="entry name" value="OS08G0179900 PROTEIN"/>
    <property type="match status" value="1"/>
</dbReference>
<feature type="transmembrane region" description="Helical" evidence="2">
    <location>
        <begin position="107"/>
        <end position="126"/>
    </location>
</feature>
<name>A0A2U1P107_ARTAN</name>
<evidence type="ECO:0000256" key="1">
    <source>
        <dbReference type="SAM" id="MobiDB-lite"/>
    </source>
</evidence>
<gene>
    <name evidence="3" type="ORF">CTI12_AA200770</name>
</gene>
<keyword evidence="2" id="KW-1133">Transmembrane helix</keyword>
<organism evidence="3 4">
    <name type="scientific">Artemisia annua</name>
    <name type="common">Sweet wormwood</name>
    <dbReference type="NCBI Taxonomy" id="35608"/>
    <lineage>
        <taxon>Eukaryota</taxon>
        <taxon>Viridiplantae</taxon>
        <taxon>Streptophyta</taxon>
        <taxon>Embryophyta</taxon>
        <taxon>Tracheophyta</taxon>
        <taxon>Spermatophyta</taxon>
        <taxon>Magnoliopsida</taxon>
        <taxon>eudicotyledons</taxon>
        <taxon>Gunneridae</taxon>
        <taxon>Pentapetalae</taxon>
        <taxon>asterids</taxon>
        <taxon>campanulids</taxon>
        <taxon>Asterales</taxon>
        <taxon>Asteraceae</taxon>
        <taxon>Asteroideae</taxon>
        <taxon>Anthemideae</taxon>
        <taxon>Artemisiinae</taxon>
        <taxon>Artemisia</taxon>
    </lineage>
</organism>
<evidence type="ECO:0000313" key="4">
    <source>
        <dbReference type="Proteomes" id="UP000245207"/>
    </source>
</evidence>
<dbReference type="PANTHER" id="PTHR33625">
    <property type="entry name" value="OS08G0179900 PROTEIN"/>
    <property type="match status" value="1"/>
</dbReference>
<keyword evidence="2" id="KW-0472">Membrane</keyword>
<evidence type="ECO:0000313" key="3">
    <source>
        <dbReference type="EMBL" id="PWA79418.1"/>
    </source>
</evidence>
<feature type="region of interest" description="Disordered" evidence="1">
    <location>
        <begin position="20"/>
        <end position="42"/>
    </location>
</feature>
<dbReference type="EMBL" id="PKPP01001860">
    <property type="protein sequence ID" value="PWA79418.1"/>
    <property type="molecule type" value="Genomic_DNA"/>
</dbReference>
<dbReference type="AlphaFoldDB" id="A0A2U1P107"/>
<feature type="compositionally biased region" description="Low complexity" evidence="1">
    <location>
        <begin position="27"/>
        <end position="38"/>
    </location>
</feature>
<keyword evidence="4" id="KW-1185">Reference proteome</keyword>
<comment type="caution">
    <text evidence="3">The sequence shown here is derived from an EMBL/GenBank/DDBJ whole genome shotgun (WGS) entry which is preliminary data.</text>
</comment>